<reference evidence="4 5" key="1">
    <citation type="submission" date="2015-10" db="EMBL/GenBank/DDBJ databases">
        <authorList>
            <person name="Gilbert D.G."/>
        </authorList>
    </citation>
    <scope>NUCLEOTIDE SEQUENCE [LARGE SCALE GENOMIC DNA]</scope>
    <source>
        <strain evidence="4 5">ChDC F311</strain>
    </source>
</reference>
<evidence type="ECO:0000313" key="5">
    <source>
        <dbReference type="Proteomes" id="UP000054800"/>
    </source>
</evidence>
<sequence length="174" mass="19525">MKKILYGVIGVIVVIILFSMFGGNDSSTSNSNSEPSKKEETKKYLQVGETGKSGYFEVTINSVEVVNSKKIDDFESLKAEKDSKYLIINMTFKNVDKESRTIFEGSVYIDYNGTKYEYDHTETFLVDGWGVFFDKLNPLTSKTTNIVYKIPAEITGEAVYKTGNGVEFNLGIIK</sequence>
<dbReference type="AlphaFoldDB" id="A0A0X3Y1R1"/>
<evidence type="ECO:0000256" key="1">
    <source>
        <dbReference type="ARBA" id="ARBA00022729"/>
    </source>
</evidence>
<feature type="transmembrane region" description="Helical" evidence="2">
    <location>
        <begin position="5"/>
        <end position="23"/>
    </location>
</feature>
<gene>
    <name evidence="4" type="ORF">RO03_05460</name>
</gene>
<dbReference type="Pfam" id="PF11611">
    <property type="entry name" value="DUF4352"/>
    <property type="match status" value="1"/>
</dbReference>
<protein>
    <recommendedName>
        <fullName evidence="3">DUF4352 domain-containing protein</fullName>
    </recommendedName>
</protein>
<evidence type="ECO:0000256" key="2">
    <source>
        <dbReference type="SAM" id="Phobius"/>
    </source>
</evidence>
<dbReference type="EMBL" id="LMVH01000001">
    <property type="protein sequence ID" value="KUL98978.1"/>
    <property type="molecule type" value="Genomic_DNA"/>
</dbReference>
<accession>A0A0X3Y1R1</accession>
<proteinExistence type="predicted"/>
<organism evidence="4 5">
    <name type="scientific">Fusobacterium nucleatum subsp. nucleatum</name>
    <dbReference type="NCBI Taxonomy" id="76856"/>
    <lineage>
        <taxon>Bacteria</taxon>
        <taxon>Fusobacteriati</taxon>
        <taxon>Fusobacteriota</taxon>
        <taxon>Fusobacteriia</taxon>
        <taxon>Fusobacteriales</taxon>
        <taxon>Fusobacteriaceae</taxon>
        <taxon>Fusobacterium</taxon>
    </lineage>
</organism>
<keyword evidence="2" id="KW-1133">Transmembrane helix</keyword>
<dbReference type="InterPro" id="IPR029051">
    <property type="entry name" value="DUF4352"/>
</dbReference>
<comment type="caution">
    <text evidence="4">The sequence shown here is derived from an EMBL/GenBank/DDBJ whole genome shotgun (WGS) entry which is preliminary data.</text>
</comment>
<evidence type="ECO:0000259" key="3">
    <source>
        <dbReference type="Pfam" id="PF11611"/>
    </source>
</evidence>
<dbReference type="Proteomes" id="UP000054800">
    <property type="component" value="Unassembled WGS sequence"/>
</dbReference>
<evidence type="ECO:0000313" key="4">
    <source>
        <dbReference type="EMBL" id="KUL98978.1"/>
    </source>
</evidence>
<keyword evidence="1" id="KW-0732">Signal</keyword>
<dbReference type="InterPro" id="IPR029050">
    <property type="entry name" value="Immunoprotect_excell_Ig-like"/>
</dbReference>
<feature type="domain" description="DUF4352" evidence="3">
    <location>
        <begin position="46"/>
        <end position="155"/>
    </location>
</feature>
<dbReference type="Gene3D" id="2.60.40.1240">
    <property type="match status" value="1"/>
</dbReference>
<name>A0A0X3Y1R1_FUSNC</name>
<keyword evidence="2" id="KW-0472">Membrane</keyword>
<dbReference type="RefSeq" id="WP_059222723.1">
    <property type="nucleotide sequence ID" value="NZ_LMVH01000001.1"/>
</dbReference>
<keyword evidence="2" id="KW-0812">Transmembrane</keyword>